<dbReference type="Proteomes" id="UP000199128">
    <property type="component" value="Unassembled WGS sequence"/>
</dbReference>
<dbReference type="InterPro" id="IPR003439">
    <property type="entry name" value="ABC_transporter-like_ATP-bd"/>
</dbReference>
<gene>
    <name evidence="7" type="ORF">SAMN05216446_0303</name>
    <name evidence="6" type="ORF">SAMN05216447_101296</name>
</gene>
<dbReference type="PROSITE" id="PS50893">
    <property type="entry name" value="ABC_TRANSPORTER_2"/>
    <property type="match status" value="1"/>
</dbReference>
<evidence type="ECO:0000256" key="2">
    <source>
        <dbReference type="ARBA" id="ARBA00022448"/>
    </source>
</evidence>
<evidence type="ECO:0000313" key="9">
    <source>
        <dbReference type="Proteomes" id="UP000199135"/>
    </source>
</evidence>
<evidence type="ECO:0000313" key="7">
    <source>
        <dbReference type="EMBL" id="SER32474.1"/>
    </source>
</evidence>
<dbReference type="CDD" id="cd03255">
    <property type="entry name" value="ABC_MJ0796_LolCDE_FtsE"/>
    <property type="match status" value="1"/>
</dbReference>
<evidence type="ECO:0000313" key="8">
    <source>
        <dbReference type="Proteomes" id="UP000199128"/>
    </source>
</evidence>
<name>A0A1H9N962_9ACTN</name>
<evidence type="ECO:0000256" key="4">
    <source>
        <dbReference type="ARBA" id="ARBA00022840"/>
    </source>
</evidence>
<accession>A0A1H9N962</accession>
<evidence type="ECO:0000313" key="6">
    <source>
        <dbReference type="EMBL" id="SEH39173.1"/>
    </source>
</evidence>
<keyword evidence="4 7" id="KW-0067">ATP-binding</keyword>
<dbReference type="InterPro" id="IPR027417">
    <property type="entry name" value="P-loop_NTPase"/>
</dbReference>
<comment type="similarity">
    <text evidence="1">Belongs to the ABC transporter superfamily.</text>
</comment>
<dbReference type="InterPro" id="IPR017911">
    <property type="entry name" value="MacB-like_ATP-bd"/>
</dbReference>
<feature type="domain" description="ABC transporter" evidence="5">
    <location>
        <begin position="30"/>
        <end position="270"/>
    </location>
</feature>
<dbReference type="GO" id="GO:0005524">
    <property type="term" value="F:ATP binding"/>
    <property type="evidence" value="ECO:0007669"/>
    <property type="project" value="UniProtKB-KW"/>
</dbReference>
<organism evidence="7 8">
    <name type="scientific">Parafannyhessea umbonata</name>
    <dbReference type="NCBI Taxonomy" id="604330"/>
    <lineage>
        <taxon>Bacteria</taxon>
        <taxon>Bacillati</taxon>
        <taxon>Actinomycetota</taxon>
        <taxon>Coriobacteriia</taxon>
        <taxon>Coriobacteriales</taxon>
        <taxon>Atopobiaceae</taxon>
        <taxon>Parafannyhessea</taxon>
    </lineage>
</organism>
<evidence type="ECO:0000259" key="5">
    <source>
        <dbReference type="PROSITE" id="PS50893"/>
    </source>
</evidence>
<sequence length="281" mass="30436">MAACRASVHHDVVPSGTTDIRKALTMTNALRVADVQKVYGGKRGSTTRALDGVSFDVDRGEFVAIMGPSGSGKTTLLNCIATIDRPTSGVVSVGGVDVTKMRSRDLAKFRREQLGFVFQDSNLLDTLTCRENVALPLSIARVPVPQIDQRIEAMARALGVSEVLDKFPYQVSGGQKQRVAACRAMVGNPTLVLADEPTGALDSKNSKLLLERFDALNKQLNSTIIMVTHDSFAASYCQRVLFIRDGRIFTELRHGNQSRKEFFSQIMGVVATIGGGMDDAL</sequence>
<keyword evidence="9" id="KW-1185">Reference proteome</keyword>
<keyword evidence="3" id="KW-0547">Nucleotide-binding</keyword>
<dbReference type="PANTHER" id="PTHR42798:SF7">
    <property type="entry name" value="ALPHA-D-RIBOSE 1-METHYLPHOSPHONATE 5-TRIPHOSPHATE SYNTHASE SUBUNIT PHNL"/>
    <property type="match status" value="1"/>
</dbReference>
<dbReference type="FunFam" id="3.40.50.300:FF:000032">
    <property type="entry name" value="Export ABC transporter ATP-binding protein"/>
    <property type="match status" value="1"/>
</dbReference>
<protein>
    <submittedName>
        <fullName evidence="6 7">ABC transport system ATP-binding protein</fullName>
    </submittedName>
</protein>
<dbReference type="EMBL" id="FOGP01000001">
    <property type="protein sequence ID" value="SER32474.1"/>
    <property type="molecule type" value="Genomic_DNA"/>
</dbReference>
<dbReference type="InterPro" id="IPR003593">
    <property type="entry name" value="AAA+_ATPase"/>
</dbReference>
<dbReference type="SMART" id="SM00382">
    <property type="entry name" value="AAA"/>
    <property type="match status" value="1"/>
</dbReference>
<dbReference type="SUPFAM" id="SSF52540">
    <property type="entry name" value="P-loop containing nucleoside triphosphate hydrolases"/>
    <property type="match status" value="1"/>
</dbReference>
<dbReference type="Gene3D" id="3.40.50.300">
    <property type="entry name" value="P-loop containing nucleotide triphosphate hydrolases"/>
    <property type="match status" value="1"/>
</dbReference>
<dbReference type="PANTHER" id="PTHR42798">
    <property type="entry name" value="LIPOPROTEIN-RELEASING SYSTEM ATP-BINDING PROTEIN LOLD"/>
    <property type="match status" value="1"/>
</dbReference>
<reference evidence="7" key="1">
    <citation type="submission" date="2016-10" db="EMBL/GenBank/DDBJ databases">
        <authorList>
            <person name="de Groot N.N."/>
        </authorList>
    </citation>
    <scope>NUCLEOTIDE SEQUENCE [LARGE SCALE GENOMIC DNA]</scope>
    <source>
        <strain evidence="7">KHGC19</strain>
    </source>
</reference>
<dbReference type="EMBL" id="FNWT01000001">
    <property type="protein sequence ID" value="SEH39173.1"/>
    <property type="molecule type" value="Genomic_DNA"/>
</dbReference>
<keyword evidence="2" id="KW-0813">Transport</keyword>
<dbReference type="GO" id="GO:0022857">
    <property type="term" value="F:transmembrane transporter activity"/>
    <property type="evidence" value="ECO:0007669"/>
    <property type="project" value="UniProtKB-ARBA"/>
</dbReference>
<dbReference type="Pfam" id="PF00005">
    <property type="entry name" value="ABC_tran"/>
    <property type="match status" value="1"/>
</dbReference>
<evidence type="ECO:0000256" key="3">
    <source>
        <dbReference type="ARBA" id="ARBA00022741"/>
    </source>
</evidence>
<dbReference type="AlphaFoldDB" id="A0A1H9N962"/>
<dbReference type="GO" id="GO:0016887">
    <property type="term" value="F:ATP hydrolysis activity"/>
    <property type="evidence" value="ECO:0007669"/>
    <property type="project" value="InterPro"/>
</dbReference>
<dbReference type="GO" id="GO:0098796">
    <property type="term" value="C:membrane protein complex"/>
    <property type="evidence" value="ECO:0007669"/>
    <property type="project" value="UniProtKB-ARBA"/>
</dbReference>
<evidence type="ECO:0000256" key="1">
    <source>
        <dbReference type="ARBA" id="ARBA00005417"/>
    </source>
</evidence>
<proteinExistence type="inferred from homology"/>
<reference evidence="8 9" key="2">
    <citation type="submission" date="2016-10" db="EMBL/GenBank/DDBJ databases">
        <authorList>
            <person name="Varghese N."/>
            <person name="Submissions S."/>
        </authorList>
    </citation>
    <scope>NUCLEOTIDE SEQUENCE [LARGE SCALE GENOMIC DNA]</scope>
    <source>
        <strain evidence="8">KHGC19</strain>
        <strain evidence="6 9">WCP15</strain>
    </source>
</reference>
<dbReference type="Proteomes" id="UP000199135">
    <property type="component" value="Unassembled WGS sequence"/>
</dbReference>